<protein>
    <submittedName>
        <fullName evidence="2">Uncharacterized protein</fullName>
    </submittedName>
</protein>
<evidence type="ECO:0000313" key="2">
    <source>
        <dbReference type="EMBL" id="KAK4028656.1"/>
    </source>
</evidence>
<keyword evidence="1" id="KW-1133">Transmembrane helix</keyword>
<evidence type="ECO:0000256" key="1">
    <source>
        <dbReference type="SAM" id="Phobius"/>
    </source>
</evidence>
<dbReference type="EMBL" id="JAOYFB010000039">
    <property type="protein sequence ID" value="KAK4028656.1"/>
    <property type="molecule type" value="Genomic_DNA"/>
</dbReference>
<comment type="caution">
    <text evidence="2">The sequence shown here is derived from an EMBL/GenBank/DDBJ whole genome shotgun (WGS) entry which is preliminary data.</text>
</comment>
<keyword evidence="3" id="KW-1185">Reference proteome</keyword>
<accession>A0ABR0AU60</accession>
<sequence length="153" mass="17315">MVSEVVKLSNFQFLCWYLMIGVFCHCFLRTLAQLDFGFIRKSSAVIMATVLKFYDPFNFTAPNLEPWSSIGVGPMASPVDLYIKGTRKEEEVIVGGLLSLIALSAANAKNIKSVLDALTEYFQPLKSEVFDQFLFHRSHQQPGEPFDVWLVEL</sequence>
<proteinExistence type="predicted"/>
<name>A0ABR0AU60_9CRUS</name>
<reference evidence="2 3" key="1">
    <citation type="journal article" date="2023" name="Nucleic Acids Res.">
        <title>The hologenome of Daphnia magna reveals possible DNA methylation and microbiome-mediated evolution of the host genome.</title>
        <authorList>
            <person name="Chaturvedi A."/>
            <person name="Li X."/>
            <person name="Dhandapani V."/>
            <person name="Marshall H."/>
            <person name="Kissane S."/>
            <person name="Cuenca-Cambronero M."/>
            <person name="Asole G."/>
            <person name="Calvet F."/>
            <person name="Ruiz-Romero M."/>
            <person name="Marangio P."/>
            <person name="Guigo R."/>
            <person name="Rago D."/>
            <person name="Mirbahai L."/>
            <person name="Eastwood N."/>
            <person name="Colbourne J.K."/>
            <person name="Zhou J."/>
            <person name="Mallon E."/>
            <person name="Orsini L."/>
        </authorList>
    </citation>
    <scope>NUCLEOTIDE SEQUENCE [LARGE SCALE GENOMIC DNA]</scope>
    <source>
        <strain evidence="2">LRV0_1</strain>
    </source>
</reference>
<gene>
    <name evidence="2" type="ORF">OUZ56_021660</name>
</gene>
<keyword evidence="1" id="KW-0472">Membrane</keyword>
<feature type="transmembrane region" description="Helical" evidence="1">
    <location>
        <begin position="13"/>
        <end position="32"/>
    </location>
</feature>
<keyword evidence="1" id="KW-0812">Transmembrane</keyword>
<organism evidence="2 3">
    <name type="scientific">Daphnia magna</name>
    <dbReference type="NCBI Taxonomy" id="35525"/>
    <lineage>
        <taxon>Eukaryota</taxon>
        <taxon>Metazoa</taxon>
        <taxon>Ecdysozoa</taxon>
        <taxon>Arthropoda</taxon>
        <taxon>Crustacea</taxon>
        <taxon>Branchiopoda</taxon>
        <taxon>Diplostraca</taxon>
        <taxon>Cladocera</taxon>
        <taxon>Anomopoda</taxon>
        <taxon>Daphniidae</taxon>
        <taxon>Daphnia</taxon>
    </lineage>
</organism>
<evidence type="ECO:0000313" key="3">
    <source>
        <dbReference type="Proteomes" id="UP001234178"/>
    </source>
</evidence>
<dbReference type="Proteomes" id="UP001234178">
    <property type="component" value="Unassembled WGS sequence"/>
</dbReference>